<comment type="similarity">
    <text evidence="6">Belongs to the ferroportin (FP) (TC 2.A.100) family. SLC40A subfamily.</text>
</comment>
<gene>
    <name evidence="8" type="primary">Slc40a1</name>
    <name evidence="8" type="ORF">AWC38_SpisGene7742</name>
</gene>
<keyword evidence="4 6" id="KW-1133">Transmembrane helix</keyword>
<dbReference type="Pfam" id="PF06963">
    <property type="entry name" value="FPN1"/>
    <property type="match status" value="1"/>
</dbReference>
<feature type="transmembrane region" description="Helical" evidence="6">
    <location>
        <begin position="214"/>
        <end position="234"/>
    </location>
</feature>
<comment type="caution">
    <text evidence="6">Lacks conserved residue(s) required for the propagation of feature annotation.</text>
</comment>
<keyword evidence="5 6" id="KW-0472">Membrane</keyword>
<keyword evidence="9" id="KW-1185">Reference proteome</keyword>
<feature type="transmembrane region" description="Helical" evidence="6">
    <location>
        <begin position="246"/>
        <end position="267"/>
    </location>
</feature>
<dbReference type="OrthoDB" id="648861at2759"/>
<feature type="compositionally biased region" description="Basic and acidic residues" evidence="7">
    <location>
        <begin position="13"/>
        <end position="22"/>
    </location>
</feature>
<protein>
    <recommendedName>
        <fullName evidence="6">Solute carrier family 40 member</fullName>
    </recommendedName>
</protein>
<dbReference type="STRING" id="50429.A0A2B4SGH3"/>
<evidence type="ECO:0000256" key="1">
    <source>
        <dbReference type="ARBA" id="ARBA00004141"/>
    </source>
</evidence>
<dbReference type="PANTHER" id="PTHR11660:SF57">
    <property type="entry name" value="SOLUTE CARRIER FAMILY 40 MEMBER"/>
    <property type="match status" value="1"/>
</dbReference>
<sequence>MEQGQSEESLIESSERTDELRMRNTPAGTNALLRRIDLCCKILAPIVVGQVMTYVSKIAGVWFLAGWNVVSVFGEYYLLWKVFKAVTALSHKVIDTTRHNSNIEENSSVDMPADESHGSNERLEWMENEDQERGQNDAEDLVPAVTVRPVQRPRKPSVYARFKKRILTFKTGWHIYFRQSVARPGLALASLYFTVISFGAITTGYAYTQCLSESVLSLIRGIGSLFGVLATFIFPRLRNAVGVVRCGLFSMSLQFSCLLLCVAAVFAPGSPFFLLPRNSVQPLLPQCEATQPTTPTPTLSPSCMNEGPRNVSLSVHPSNLQFVRRDVPSSNITSATDWMNGSKTPAIPSTKAIGPSKTTPSVVPSNSIVSPSPSSSPSNRNCSLKTTASPPPAISSSFSYVSISLLLAGIVSSRLGLWLSDLTIVQLTQEAVPEQERGIVGGMQNSFNSILSLLMYGLVIALPKPETFGLLALMSVGAVGIGGLLYASFAYKIRGHLFHFEKVGKFCGGAEARREPVPMLISNDDLDLEDDEEEAMIRGVLSTRNENFKY</sequence>
<evidence type="ECO:0000256" key="4">
    <source>
        <dbReference type="ARBA" id="ARBA00022989"/>
    </source>
</evidence>
<comment type="function">
    <text evidence="6">May be involved in iron transport and iron homeostasis.</text>
</comment>
<comment type="caution">
    <text evidence="8">The sequence shown here is derived from an EMBL/GenBank/DDBJ whole genome shotgun (WGS) entry which is preliminary data.</text>
</comment>
<keyword evidence="6" id="KW-0406">Ion transport</keyword>
<dbReference type="PANTHER" id="PTHR11660">
    <property type="entry name" value="SOLUTE CARRIER FAMILY 40 MEMBER"/>
    <property type="match status" value="1"/>
</dbReference>
<evidence type="ECO:0000313" key="9">
    <source>
        <dbReference type="Proteomes" id="UP000225706"/>
    </source>
</evidence>
<comment type="subcellular location">
    <subcellularLocation>
        <location evidence="1 6">Membrane</location>
        <topology evidence="1 6">Multi-pass membrane protein</topology>
    </subcellularLocation>
</comment>
<evidence type="ECO:0000256" key="2">
    <source>
        <dbReference type="ARBA" id="ARBA00022448"/>
    </source>
</evidence>
<evidence type="ECO:0000256" key="7">
    <source>
        <dbReference type="SAM" id="MobiDB-lite"/>
    </source>
</evidence>
<dbReference type="EMBL" id="LSMT01000100">
    <property type="protein sequence ID" value="PFX27602.1"/>
    <property type="molecule type" value="Genomic_DNA"/>
</dbReference>
<evidence type="ECO:0000256" key="3">
    <source>
        <dbReference type="ARBA" id="ARBA00022692"/>
    </source>
</evidence>
<name>A0A2B4SGH3_STYPI</name>
<feature type="compositionally biased region" description="Low complexity" evidence="7">
    <location>
        <begin position="360"/>
        <end position="383"/>
    </location>
</feature>
<feature type="region of interest" description="Disordered" evidence="7">
    <location>
        <begin position="333"/>
        <end position="389"/>
    </location>
</feature>
<accession>A0A2B4SGH3</accession>
<dbReference type="Proteomes" id="UP000225706">
    <property type="component" value="Unassembled WGS sequence"/>
</dbReference>
<dbReference type="GO" id="GO:0016020">
    <property type="term" value="C:membrane"/>
    <property type="evidence" value="ECO:0007669"/>
    <property type="project" value="UniProtKB-SubCell"/>
</dbReference>
<feature type="transmembrane region" description="Helical" evidence="6">
    <location>
        <begin position="59"/>
        <end position="79"/>
    </location>
</feature>
<evidence type="ECO:0000256" key="6">
    <source>
        <dbReference type="RuleBase" id="RU365065"/>
    </source>
</evidence>
<keyword evidence="3 6" id="KW-0812">Transmembrane</keyword>
<evidence type="ECO:0000313" key="8">
    <source>
        <dbReference type="EMBL" id="PFX27602.1"/>
    </source>
</evidence>
<feature type="compositionally biased region" description="Polar residues" evidence="7">
    <location>
        <begin position="1"/>
        <end position="12"/>
    </location>
</feature>
<dbReference type="AlphaFoldDB" id="A0A2B4SGH3"/>
<feature type="compositionally biased region" description="Polar residues" evidence="7">
    <location>
        <begin position="333"/>
        <end position="343"/>
    </location>
</feature>
<feature type="region of interest" description="Disordered" evidence="7">
    <location>
        <begin position="1"/>
        <end position="23"/>
    </location>
</feature>
<proteinExistence type="inferred from homology"/>
<organism evidence="8 9">
    <name type="scientific">Stylophora pistillata</name>
    <name type="common">Smooth cauliflower coral</name>
    <dbReference type="NCBI Taxonomy" id="50429"/>
    <lineage>
        <taxon>Eukaryota</taxon>
        <taxon>Metazoa</taxon>
        <taxon>Cnidaria</taxon>
        <taxon>Anthozoa</taxon>
        <taxon>Hexacorallia</taxon>
        <taxon>Scleractinia</taxon>
        <taxon>Astrocoeniina</taxon>
        <taxon>Pocilloporidae</taxon>
        <taxon>Stylophora</taxon>
    </lineage>
</organism>
<dbReference type="InterPro" id="IPR009716">
    <property type="entry name" value="Ferroportin-1"/>
</dbReference>
<evidence type="ECO:0000256" key="5">
    <source>
        <dbReference type="ARBA" id="ARBA00023136"/>
    </source>
</evidence>
<dbReference type="GO" id="GO:0005381">
    <property type="term" value="F:iron ion transmembrane transporter activity"/>
    <property type="evidence" value="ECO:0007669"/>
    <property type="project" value="UniProtKB-UniRule"/>
</dbReference>
<feature type="transmembrane region" description="Helical" evidence="6">
    <location>
        <begin position="186"/>
        <end position="208"/>
    </location>
</feature>
<feature type="transmembrane region" description="Helical" evidence="6">
    <location>
        <begin position="468"/>
        <end position="489"/>
    </location>
</feature>
<keyword evidence="2 6" id="KW-0813">Transport</keyword>
<reference evidence="9" key="1">
    <citation type="journal article" date="2017" name="bioRxiv">
        <title>Comparative analysis of the genomes of Stylophora pistillata and Acropora digitifera provides evidence for extensive differences between species of corals.</title>
        <authorList>
            <person name="Voolstra C.R."/>
            <person name="Li Y."/>
            <person name="Liew Y.J."/>
            <person name="Baumgarten S."/>
            <person name="Zoccola D."/>
            <person name="Flot J.-F."/>
            <person name="Tambutte S."/>
            <person name="Allemand D."/>
            <person name="Aranda M."/>
        </authorList>
    </citation>
    <scope>NUCLEOTIDE SEQUENCE [LARGE SCALE GENOMIC DNA]</scope>
</reference>